<feature type="transmembrane region" description="Helical" evidence="1">
    <location>
        <begin position="6"/>
        <end position="26"/>
    </location>
</feature>
<comment type="caution">
    <text evidence="2">The sequence shown here is derived from an EMBL/GenBank/DDBJ whole genome shotgun (WGS) entry which is preliminary data.</text>
</comment>
<dbReference type="EMBL" id="AEXM01000030">
    <property type="protein sequence ID" value="EGC81578.1"/>
    <property type="molecule type" value="Genomic_DNA"/>
</dbReference>
<reference evidence="2 3" key="1">
    <citation type="submission" date="2011-01" db="EMBL/GenBank/DDBJ databases">
        <authorList>
            <person name="Durkin A.S."/>
            <person name="Madupu R."/>
            <person name="Torralba M."/>
            <person name="Gillis M."/>
            <person name="Methe B."/>
            <person name="Sutton G."/>
            <person name="Nelson K.E."/>
        </authorList>
    </citation>
    <scope>NUCLEOTIDE SEQUENCE [LARGE SCALE GENOMIC DNA]</scope>
    <source>
        <strain evidence="2 3">ACS-065-V-Col13</strain>
    </source>
</reference>
<dbReference type="InterPro" id="IPR025962">
    <property type="entry name" value="SdpI/YhfL"/>
</dbReference>
<dbReference type="AlphaFoldDB" id="F0GX67"/>
<keyword evidence="1" id="KW-0472">Membrane</keyword>
<dbReference type="PATRIC" id="fig|879305.3.peg.1398"/>
<proteinExistence type="predicted"/>
<dbReference type="eggNOG" id="ENOG50341PH">
    <property type="taxonomic scope" value="Bacteria"/>
</dbReference>
<keyword evidence="1" id="KW-0812">Transmembrane</keyword>
<evidence type="ECO:0000313" key="3">
    <source>
        <dbReference type="Proteomes" id="UP000005286"/>
    </source>
</evidence>
<feature type="transmembrane region" description="Helical" evidence="1">
    <location>
        <begin position="83"/>
        <end position="103"/>
    </location>
</feature>
<name>F0GX67_9FIRM</name>
<keyword evidence="3" id="KW-1185">Reference proteome</keyword>
<protein>
    <submittedName>
        <fullName evidence="2">Conserved domain protein</fullName>
    </submittedName>
</protein>
<dbReference type="Proteomes" id="UP000005286">
    <property type="component" value="Unassembled WGS sequence"/>
</dbReference>
<keyword evidence="1" id="KW-1133">Transmembrane helix</keyword>
<dbReference type="Pfam" id="PF13630">
    <property type="entry name" value="SdpI"/>
    <property type="match status" value="1"/>
</dbReference>
<dbReference type="RefSeq" id="WP_004835515.1">
    <property type="nucleotide sequence ID" value="NZ_AEXM01000030.1"/>
</dbReference>
<organism evidence="2 3">
    <name type="scientific">Anaerococcus prevotii ACS-065-V-Col13</name>
    <dbReference type="NCBI Taxonomy" id="879305"/>
    <lineage>
        <taxon>Bacteria</taxon>
        <taxon>Bacillati</taxon>
        <taxon>Bacillota</taxon>
        <taxon>Tissierellia</taxon>
        <taxon>Tissierellales</taxon>
        <taxon>Peptoniphilaceae</taxon>
        <taxon>Anaerococcus</taxon>
    </lineage>
</organism>
<evidence type="ECO:0000256" key="1">
    <source>
        <dbReference type="SAM" id="Phobius"/>
    </source>
</evidence>
<accession>F0GX67</accession>
<evidence type="ECO:0000313" key="2">
    <source>
        <dbReference type="EMBL" id="EGC81578.1"/>
    </source>
</evidence>
<feature type="transmembrane region" description="Helical" evidence="1">
    <location>
        <begin position="58"/>
        <end position="77"/>
    </location>
</feature>
<sequence>MGPLIVADTLLLVFSIYIGIFLIKFYSPYPEMLVGFHIWEVCYSKETWDYGNKLAGKLAIGLGIIFFALIYPISLYFGTNRNYLAGLICLLVVLYFIFLFAIVKFRLRKKFNLKDK</sequence>
<gene>
    <name evidence="2" type="ORF">HMPREF9290_0841</name>
</gene>